<reference evidence="1 2" key="1">
    <citation type="submission" date="2017-02" db="EMBL/GenBank/DDBJ databases">
        <title>Genomes of Trichoderma spp. with biocontrol activity.</title>
        <authorList>
            <person name="Gardiner D."/>
            <person name="Kazan K."/>
            <person name="Vos C."/>
            <person name="Harvey P."/>
        </authorList>
    </citation>
    <scope>NUCLEOTIDE SEQUENCE [LARGE SCALE GENOMIC DNA]</scope>
    <source>
        <strain evidence="1 2">A5MH</strain>
    </source>
</reference>
<sequence>MPSLLIPEHVDLLGNPNPVLKWLEDQDLESQQRCEFAGKLPQRFYVALLSLYVVMPKASSIPFWEKPPSPDLSQVTPV</sequence>
<accession>A0A2K0TQ94</accession>
<gene>
    <name evidence="1" type="ORF">TGAMA5MH_01514</name>
</gene>
<dbReference type="Proteomes" id="UP000236546">
    <property type="component" value="Unassembled WGS sequence"/>
</dbReference>
<evidence type="ECO:0000313" key="1">
    <source>
        <dbReference type="EMBL" id="PNP47691.1"/>
    </source>
</evidence>
<evidence type="ECO:0000313" key="2">
    <source>
        <dbReference type="Proteomes" id="UP000236546"/>
    </source>
</evidence>
<organism evidence="1 2">
    <name type="scientific">Trichoderma gamsii</name>
    <dbReference type="NCBI Taxonomy" id="398673"/>
    <lineage>
        <taxon>Eukaryota</taxon>
        <taxon>Fungi</taxon>
        <taxon>Dikarya</taxon>
        <taxon>Ascomycota</taxon>
        <taxon>Pezizomycotina</taxon>
        <taxon>Sordariomycetes</taxon>
        <taxon>Hypocreomycetidae</taxon>
        <taxon>Hypocreales</taxon>
        <taxon>Hypocreaceae</taxon>
        <taxon>Trichoderma</taxon>
    </lineage>
</organism>
<comment type="caution">
    <text evidence="1">The sequence shown here is derived from an EMBL/GenBank/DDBJ whole genome shotgun (WGS) entry which is preliminary data.</text>
</comment>
<name>A0A2K0TQ94_9HYPO</name>
<dbReference type="AlphaFoldDB" id="A0A2K0TQ94"/>
<dbReference type="EMBL" id="MTYH01000013">
    <property type="protein sequence ID" value="PNP47691.1"/>
    <property type="molecule type" value="Genomic_DNA"/>
</dbReference>
<proteinExistence type="predicted"/>
<protein>
    <submittedName>
        <fullName evidence="1">Uncharacterized protein</fullName>
    </submittedName>
</protein>